<dbReference type="Gramene" id="A06p27930.2_BraZ1">
    <property type="protein sequence ID" value="A06p27930.2_BraZ1.CDS"/>
    <property type="gene ID" value="A06g27930.2_BraZ1"/>
</dbReference>
<feature type="region of interest" description="Disordered" evidence="1">
    <location>
        <begin position="77"/>
        <end position="97"/>
    </location>
</feature>
<organism evidence="2 3">
    <name type="scientific">Brassica campestris</name>
    <name type="common">Field mustard</name>
    <dbReference type="NCBI Taxonomy" id="3711"/>
    <lineage>
        <taxon>Eukaryota</taxon>
        <taxon>Viridiplantae</taxon>
        <taxon>Streptophyta</taxon>
        <taxon>Embryophyta</taxon>
        <taxon>Tracheophyta</taxon>
        <taxon>Spermatophyta</taxon>
        <taxon>Magnoliopsida</taxon>
        <taxon>eudicotyledons</taxon>
        <taxon>Gunneridae</taxon>
        <taxon>Pentapetalae</taxon>
        <taxon>rosids</taxon>
        <taxon>malvids</taxon>
        <taxon>Brassicales</taxon>
        <taxon>Brassicaceae</taxon>
        <taxon>Brassiceae</taxon>
        <taxon>Brassica</taxon>
    </lineage>
</organism>
<dbReference type="Proteomes" id="UP000694005">
    <property type="component" value="Chromosome A06"/>
</dbReference>
<evidence type="ECO:0000256" key="1">
    <source>
        <dbReference type="SAM" id="MobiDB-lite"/>
    </source>
</evidence>
<proteinExistence type="predicted"/>
<gene>
    <name evidence="2" type="ORF">BRAPAZ1V2_A06P27930.2</name>
</gene>
<evidence type="ECO:0000313" key="2">
    <source>
        <dbReference type="EMBL" id="CAG7870553.1"/>
    </source>
</evidence>
<dbReference type="AlphaFoldDB" id="A0A8D9G653"/>
<reference evidence="2 3" key="1">
    <citation type="submission" date="2021-07" db="EMBL/GenBank/DDBJ databases">
        <authorList>
            <consortium name="Genoscope - CEA"/>
            <person name="William W."/>
        </authorList>
    </citation>
    <scope>NUCLEOTIDE SEQUENCE [LARGE SCALE GENOMIC DNA]</scope>
</reference>
<dbReference type="EMBL" id="LS974622">
    <property type="protein sequence ID" value="CAG7870553.1"/>
    <property type="molecule type" value="Genomic_DNA"/>
</dbReference>
<sequence length="256" mass="27938">MCALMDSHGSTDVLCVVADTHGRPVCAARQPTHGRSASLSPRTNVLICNIDGHPRTSVCWRDTHGCLCVLNRQPTWRPKSPKQVHRKGQHAGSKDQRADIVLSKDQRVDMCTDGQRACHVLLTDTHGQPDVCVFDGHTRTSCVCWRTPRTRTHGHAQTATNILCVLVDTARTTQMSPDVLCVLADTHGASMCADGHHGRPVYSPVGFKSPNSHGKGKRASTRTNVLICVLMDSHGRLCVLTDTHENTRTATDVIVC</sequence>
<evidence type="ECO:0000313" key="3">
    <source>
        <dbReference type="Proteomes" id="UP000694005"/>
    </source>
</evidence>
<accession>A0A8D9G653</accession>
<name>A0A8D9G653_BRACM</name>
<feature type="compositionally biased region" description="Basic residues" evidence="1">
    <location>
        <begin position="79"/>
        <end position="89"/>
    </location>
</feature>
<protein>
    <submittedName>
        <fullName evidence="2">Uncharacterized protein</fullName>
    </submittedName>
</protein>